<dbReference type="Pfam" id="PF06580">
    <property type="entry name" value="His_kinase"/>
    <property type="match status" value="1"/>
</dbReference>
<dbReference type="InterPro" id="IPR036890">
    <property type="entry name" value="HATPase_C_sf"/>
</dbReference>
<keyword evidence="1" id="KW-0472">Membrane</keyword>
<accession>A0A7W5ZTY6</accession>
<keyword evidence="1" id="KW-1133">Transmembrane helix</keyword>
<dbReference type="InterPro" id="IPR010559">
    <property type="entry name" value="Sig_transdc_His_kin_internal"/>
</dbReference>
<dbReference type="GO" id="GO:0016020">
    <property type="term" value="C:membrane"/>
    <property type="evidence" value="ECO:0007669"/>
    <property type="project" value="InterPro"/>
</dbReference>
<evidence type="ECO:0000313" key="4">
    <source>
        <dbReference type="Proteomes" id="UP000541352"/>
    </source>
</evidence>
<evidence type="ECO:0000256" key="1">
    <source>
        <dbReference type="SAM" id="Phobius"/>
    </source>
</evidence>
<reference evidence="3 4" key="1">
    <citation type="submission" date="2020-08" db="EMBL/GenBank/DDBJ databases">
        <title>Genomic Encyclopedia of Type Strains, Phase IV (KMG-IV): sequencing the most valuable type-strain genomes for metagenomic binning, comparative biology and taxonomic classification.</title>
        <authorList>
            <person name="Goeker M."/>
        </authorList>
    </citation>
    <scope>NUCLEOTIDE SEQUENCE [LARGE SCALE GENOMIC DNA]</scope>
    <source>
        <strain evidence="3 4">DSM 17976</strain>
    </source>
</reference>
<proteinExistence type="predicted"/>
<dbReference type="RefSeq" id="WP_183979233.1">
    <property type="nucleotide sequence ID" value="NZ_JACIBY010000017.1"/>
</dbReference>
<keyword evidence="4" id="KW-1185">Reference proteome</keyword>
<dbReference type="PANTHER" id="PTHR34220:SF7">
    <property type="entry name" value="SENSOR HISTIDINE KINASE YPDA"/>
    <property type="match status" value="1"/>
</dbReference>
<dbReference type="PANTHER" id="PTHR34220">
    <property type="entry name" value="SENSOR HISTIDINE KINASE YPDA"/>
    <property type="match status" value="1"/>
</dbReference>
<feature type="transmembrane region" description="Helical" evidence="1">
    <location>
        <begin position="40"/>
        <end position="58"/>
    </location>
</feature>
<dbReference type="InterPro" id="IPR050640">
    <property type="entry name" value="Bact_2-comp_sensor_kinase"/>
</dbReference>
<feature type="transmembrane region" description="Helical" evidence="1">
    <location>
        <begin position="116"/>
        <end position="138"/>
    </location>
</feature>
<dbReference type="EMBL" id="JACIBY010000017">
    <property type="protein sequence ID" value="MBB3841512.1"/>
    <property type="molecule type" value="Genomic_DNA"/>
</dbReference>
<evidence type="ECO:0000313" key="3">
    <source>
        <dbReference type="EMBL" id="MBB3841512.1"/>
    </source>
</evidence>
<feature type="transmembrane region" description="Helical" evidence="1">
    <location>
        <begin position="79"/>
        <end position="101"/>
    </location>
</feature>
<keyword evidence="1" id="KW-0812">Transmembrane</keyword>
<feature type="transmembrane region" description="Helical" evidence="1">
    <location>
        <begin position="12"/>
        <end position="28"/>
    </location>
</feature>
<dbReference type="AlphaFoldDB" id="A0A7W5ZTY6"/>
<dbReference type="GO" id="GO:0000155">
    <property type="term" value="F:phosphorelay sensor kinase activity"/>
    <property type="evidence" value="ECO:0007669"/>
    <property type="project" value="InterPro"/>
</dbReference>
<dbReference type="Gene3D" id="3.30.565.10">
    <property type="entry name" value="Histidine kinase-like ATPase, C-terminal domain"/>
    <property type="match status" value="1"/>
</dbReference>
<dbReference type="Proteomes" id="UP000541352">
    <property type="component" value="Unassembled WGS sequence"/>
</dbReference>
<comment type="caution">
    <text evidence="3">The sequence shown here is derived from an EMBL/GenBank/DDBJ whole genome shotgun (WGS) entry which is preliminary data.</text>
</comment>
<organism evidence="3 4">
    <name type="scientific">Runella defluvii</name>
    <dbReference type="NCBI Taxonomy" id="370973"/>
    <lineage>
        <taxon>Bacteria</taxon>
        <taxon>Pseudomonadati</taxon>
        <taxon>Bacteroidota</taxon>
        <taxon>Cytophagia</taxon>
        <taxon>Cytophagales</taxon>
        <taxon>Spirosomataceae</taxon>
        <taxon>Runella</taxon>
    </lineage>
</organism>
<evidence type="ECO:0000259" key="2">
    <source>
        <dbReference type="Pfam" id="PF06580"/>
    </source>
</evidence>
<protein>
    <recommendedName>
        <fullName evidence="2">Signal transduction histidine kinase internal region domain-containing protein</fullName>
    </recommendedName>
</protein>
<sequence>MEPPYINDRKARLIGIPLLSILLPIVMHKEVFTSGNTKDIFYWVSSCFMNTLLIWEGNRAIFIYLRKKFPHYRQTARRLIRQTIVGLTYTLVVSAFIDYFFCSQISNFDRINEVLIGFKISLIPTIIVTLMYESAFFFQSWKSHVQKTEALARENVQSQLDALKNQLDPHFLFNSLNTLASLIDDENSPAQNYLDKLSDVYRYVLVSREKNTVTLEEEMQFLDAYIYLNKIRFRENLQVETELLTDTNQLHVAPLSIQMLIENAIKHNVVSKEKPLKIRIVQEDGFLTVENNLQEKMTFEKSTKVGLQNIINRYRLLTEQQVEVLRNEWSFKVKLPLLEA</sequence>
<feature type="domain" description="Signal transduction histidine kinase internal region" evidence="2">
    <location>
        <begin position="159"/>
        <end position="237"/>
    </location>
</feature>
<gene>
    <name evidence="3" type="ORF">FHS57_005540</name>
</gene>
<name>A0A7W5ZTY6_9BACT</name>